<comment type="caution">
    <text evidence="9">The sequence shown here is derived from an EMBL/GenBank/DDBJ whole genome shotgun (WGS) entry which is preliminary data.</text>
</comment>
<accession>A0A370WUY2</accession>
<dbReference type="PANTHER" id="PTHR11002:SF79">
    <property type="entry name" value="CARBONIC ANHYDRASE 2"/>
    <property type="match status" value="1"/>
</dbReference>
<dbReference type="SUPFAM" id="SSF53056">
    <property type="entry name" value="beta-carbonic anhydrase, cab"/>
    <property type="match status" value="1"/>
</dbReference>
<evidence type="ECO:0000256" key="1">
    <source>
        <dbReference type="ARBA" id="ARBA00006217"/>
    </source>
</evidence>
<evidence type="ECO:0000256" key="2">
    <source>
        <dbReference type="ARBA" id="ARBA00012925"/>
    </source>
</evidence>
<name>A0A370WUY2_9GAMM</name>
<keyword evidence="8" id="KW-1133">Transmembrane helix</keyword>
<dbReference type="Gene3D" id="3.40.1050.10">
    <property type="entry name" value="Carbonic anhydrase"/>
    <property type="match status" value="1"/>
</dbReference>
<evidence type="ECO:0000313" key="9">
    <source>
        <dbReference type="EMBL" id="RDS79817.1"/>
    </source>
</evidence>
<dbReference type="PROSITE" id="PS00704">
    <property type="entry name" value="PROK_CO2_ANHYDRASE_1"/>
    <property type="match status" value="1"/>
</dbReference>
<comment type="catalytic activity">
    <reaction evidence="5 7">
        <text>hydrogencarbonate + H(+) = CO2 + H2O</text>
        <dbReference type="Rhea" id="RHEA:10748"/>
        <dbReference type="ChEBI" id="CHEBI:15377"/>
        <dbReference type="ChEBI" id="CHEBI:15378"/>
        <dbReference type="ChEBI" id="CHEBI:16526"/>
        <dbReference type="ChEBI" id="CHEBI:17544"/>
        <dbReference type="EC" id="4.2.1.1"/>
    </reaction>
</comment>
<keyword evidence="8" id="KW-0472">Membrane</keyword>
<protein>
    <recommendedName>
        <fullName evidence="2 7">Carbonic anhydrase</fullName>
        <ecNumber evidence="2 7">4.2.1.1</ecNumber>
    </recommendedName>
    <alternativeName>
        <fullName evidence="7">Carbonate dehydratase</fullName>
    </alternativeName>
</protein>
<evidence type="ECO:0000256" key="3">
    <source>
        <dbReference type="ARBA" id="ARBA00022833"/>
    </source>
</evidence>
<dbReference type="Proteomes" id="UP000254258">
    <property type="component" value="Unassembled WGS sequence"/>
</dbReference>
<keyword evidence="4 7" id="KW-0456">Lyase</keyword>
<feature type="binding site" evidence="6">
    <location>
        <position position="97"/>
    </location>
    <ligand>
        <name>Zn(2+)</name>
        <dbReference type="ChEBI" id="CHEBI:29105"/>
    </ligand>
</feature>
<dbReference type="AlphaFoldDB" id="A0A370WUY2"/>
<keyword evidence="10" id="KW-1185">Reference proteome</keyword>
<dbReference type="GO" id="GO:0004089">
    <property type="term" value="F:carbonate dehydratase activity"/>
    <property type="evidence" value="ECO:0007669"/>
    <property type="project" value="UniProtKB-UniRule"/>
</dbReference>
<dbReference type="GO" id="GO:0008270">
    <property type="term" value="F:zinc ion binding"/>
    <property type="evidence" value="ECO:0007669"/>
    <property type="project" value="UniProtKB-UniRule"/>
</dbReference>
<dbReference type="EC" id="4.2.1.1" evidence="2 7"/>
<dbReference type="InterPro" id="IPR001765">
    <property type="entry name" value="Carbonic_anhydrase"/>
</dbReference>
<dbReference type="PROSITE" id="PS51318">
    <property type="entry name" value="TAT"/>
    <property type="match status" value="1"/>
</dbReference>
<comment type="function">
    <text evidence="7">Reversible hydration of carbon dioxide.</text>
</comment>
<proteinExistence type="inferred from homology"/>
<dbReference type="PROSITE" id="PS00705">
    <property type="entry name" value="PROK_CO2_ANHYDRASE_2"/>
    <property type="match status" value="1"/>
</dbReference>
<gene>
    <name evidence="9" type="ORF">DWU98_15325</name>
</gene>
<dbReference type="RefSeq" id="WP_115496451.1">
    <property type="nucleotide sequence ID" value="NZ_QRBE01000010.1"/>
</dbReference>
<comment type="cofactor">
    <cofactor evidence="6">
        <name>Zn(2+)</name>
        <dbReference type="ChEBI" id="CHEBI:29105"/>
    </cofactor>
    <text evidence="6">Binds 1 zinc ion per subunit.</text>
</comment>
<dbReference type="CDD" id="cd03378">
    <property type="entry name" value="beta_CA_cladeC"/>
    <property type="match status" value="1"/>
</dbReference>
<reference evidence="9 10" key="1">
    <citation type="submission" date="2018-07" db="EMBL/GenBank/DDBJ databases">
        <title>Dyella monticola sp. nov. and Dyella psychrodurans sp. nov. isolated from monsoon evergreen broad-leaved forest soil of Dinghu Mountain, China.</title>
        <authorList>
            <person name="Gao Z."/>
            <person name="Qiu L."/>
        </authorList>
    </citation>
    <scope>NUCLEOTIDE SEQUENCE [LARGE SCALE GENOMIC DNA]</scope>
    <source>
        <strain evidence="9 10">4G-K06</strain>
    </source>
</reference>
<dbReference type="GO" id="GO:0015976">
    <property type="term" value="P:carbon utilization"/>
    <property type="evidence" value="ECO:0007669"/>
    <property type="project" value="InterPro"/>
</dbReference>
<dbReference type="InterPro" id="IPR036874">
    <property type="entry name" value="Carbonic_anhydrase_sf"/>
</dbReference>
<organism evidence="9 10">
    <name type="scientific">Dyella monticola</name>
    <dbReference type="NCBI Taxonomy" id="1927958"/>
    <lineage>
        <taxon>Bacteria</taxon>
        <taxon>Pseudomonadati</taxon>
        <taxon>Pseudomonadota</taxon>
        <taxon>Gammaproteobacteria</taxon>
        <taxon>Lysobacterales</taxon>
        <taxon>Rhodanobacteraceae</taxon>
        <taxon>Dyella</taxon>
    </lineage>
</organism>
<evidence type="ECO:0000256" key="8">
    <source>
        <dbReference type="SAM" id="Phobius"/>
    </source>
</evidence>
<feature type="binding site" evidence="6">
    <location>
        <position position="151"/>
    </location>
    <ligand>
        <name>Zn(2+)</name>
        <dbReference type="ChEBI" id="CHEBI:29105"/>
    </ligand>
</feature>
<keyword evidence="6" id="KW-0479">Metal-binding</keyword>
<sequence length="245" mass="25460">MCDRASCDHALHSLQSRRQFLGMSLGWLAVTALAPTLAFADKAPPQNAISPDAALRRLLAGNALYAANKLDAKDFSVGRAARAKAQYPIAAILGCADSRVAPELVFDQGPGDLFVVRVAGNYLSGDSLASLEYAVGVLKVPLIVVLGHTECGAVKATISEIKQPAPLPGHIWDIVDAVRPGITKAVEAGGNDVLVNAIGANVDYNVSRIASAQPVISKAVSEGSVKVVGGVYQLATGKVLMRQPA</sequence>
<comment type="similarity">
    <text evidence="1 7">Belongs to the beta-class carbonic anhydrase family.</text>
</comment>
<keyword evidence="8" id="KW-0812">Transmembrane</keyword>
<keyword evidence="3 6" id="KW-0862">Zinc</keyword>
<feature type="transmembrane region" description="Helical" evidence="8">
    <location>
        <begin position="20"/>
        <end position="40"/>
    </location>
</feature>
<dbReference type="PANTHER" id="PTHR11002">
    <property type="entry name" value="CARBONIC ANHYDRASE"/>
    <property type="match status" value="1"/>
</dbReference>
<dbReference type="EMBL" id="QRBE01000010">
    <property type="protein sequence ID" value="RDS79817.1"/>
    <property type="molecule type" value="Genomic_DNA"/>
</dbReference>
<dbReference type="Pfam" id="PF00484">
    <property type="entry name" value="Pro_CA"/>
    <property type="match status" value="1"/>
</dbReference>
<dbReference type="InterPro" id="IPR006311">
    <property type="entry name" value="TAT_signal"/>
</dbReference>
<feature type="binding site" evidence="6">
    <location>
        <position position="95"/>
    </location>
    <ligand>
        <name>Zn(2+)</name>
        <dbReference type="ChEBI" id="CHEBI:29105"/>
    </ligand>
</feature>
<evidence type="ECO:0000256" key="6">
    <source>
        <dbReference type="PIRSR" id="PIRSR601765-1"/>
    </source>
</evidence>
<evidence type="ECO:0000256" key="7">
    <source>
        <dbReference type="RuleBase" id="RU003956"/>
    </source>
</evidence>
<feature type="binding site" evidence="6">
    <location>
        <position position="148"/>
    </location>
    <ligand>
        <name>Zn(2+)</name>
        <dbReference type="ChEBI" id="CHEBI:29105"/>
    </ligand>
</feature>
<evidence type="ECO:0000256" key="4">
    <source>
        <dbReference type="ARBA" id="ARBA00023239"/>
    </source>
</evidence>
<evidence type="ECO:0000256" key="5">
    <source>
        <dbReference type="ARBA" id="ARBA00048348"/>
    </source>
</evidence>
<dbReference type="OrthoDB" id="9797527at2"/>
<evidence type="ECO:0000313" key="10">
    <source>
        <dbReference type="Proteomes" id="UP000254258"/>
    </source>
</evidence>
<dbReference type="InterPro" id="IPR015892">
    <property type="entry name" value="Carbonic_anhydrase_CS"/>
</dbReference>
<dbReference type="SMART" id="SM00947">
    <property type="entry name" value="Pro_CA"/>
    <property type="match status" value="1"/>
</dbReference>